<proteinExistence type="predicted"/>
<accession>A0ACC0WPK2</accession>
<protein>
    <submittedName>
        <fullName evidence="1">Uncharacterized protein</fullName>
    </submittedName>
</protein>
<evidence type="ECO:0000313" key="1">
    <source>
        <dbReference type="EMBL" id="KAI9919921.1"/>
    </source>
</evidence>
<comment type="caution">
    <text evidence="1">The sequence shown here is derived from an EMBL/GenBank/DDBJ whole genome shotgun (WGS) entry which is preliminary data.</text>
</comment>
<evidence type="ECO:0000313" key="2">
    <source>
        <dbReference type="Proteomes" id="UP001163321"/>
    </source>
</evidence>
<dbReference type="Proteomes" id="UP001163321">
    <property type="component" value="Chromosome 10"/>
</dbReference>
<name>A0ACC0WPK2_9STRA</name>
<sequence length="265" mass="29318">MENFFTDNRAELAKDRMQIPLFAHPSPRSDILQNVTKAISNFALKKISEQLELARQPVKDDDKPCSNSFTTVWGLSCYHRLRHLVEAKKRIEIGDVHCHWHTAKFAPLILAAIINSQDDLPVVLESAASNLYSLPDHQQRAAIEQLHVLSQQLPEPIREPEVDRTKGRPSKSTRRYPSGFEYAEGTVKKKRPETCGARGHPGHRKNSAKCPNRLANAGSQGVHEEGVNLMATGSSVANVVGLAAPMAPMAFHSGPALAERRNNGE</sequence>
<gene>
    <name evidence="1" type="ORF">PsorP6_016011</name>
</gene>
<reference evidence="1 2" key="1">
    <citation type="journal article" date="2022" name="bioRxiv">
        <title>The genome of the oomycete Peronosclerospora sorghi, a cosmopolitan pathogen of maize and sorghum, is inflated with dispersed pseudogenes.</title>
        <authorList>
            <person name="Fletcher K."/>
            <person name="Martin F."/>
            <person name="Isakeit T."/>
            <person name="Cavanaugh K."/>
            <person name="Magill C."/>
            <person name="Michelmore R."/>
        </authorList>
    </citation>
    <scope>NUCLEOTIDE SEQUENCE [LARGE SCALE GENOMIC DNA]</scope>
    <source>
        <strain evidence="1">P6</strain>
    </source>
</reference>
<keyword evidence="2" id="KW-1185">Reference proteome</keyword>
<organism evidence="1 2">
    <name type="scientific">Peronosclerospora sorghi</name>
    <dbReference type="NCBI Taxonomy" id="230839"/>
    <lineage>
        <taxon>Eukaryota</taxon>
        <taxon>Sar</taxon>
        <taxon>Stramenopiles</taxon>
        <taxon>Oomycota</taxon>
        <taxon>Peronosporomycetes</taxon>
        <taxon>Peronosporales</taxon>
        <taxon>Peronosporaceae</taxon>
        <taxon>Peronosclerospora</taxon>
    </lineage>
</organism>
<dbReference type="EMBL" id="CM047589">
    <property type="protein sequence ID" value="KAI9919921.1"/>
    <property type="molecule type" value="Genomic_DNA"/>
</dbReference>